<evidence type="ECO:0000313" key="2">
    <source>
        <dbReference type="EMBL" id="KAK5984567.1"/>
    </source>
</evidence>
<dbReference type="EMBL" id="WIXE01002718">
    <property type="protein sequence ID" value="KAK5984567.1"/>
    <property type="molecule type" value="Genomic_DNA"/>
</dbReference>
<name>A0AAN8G017_TRICO</name>
<evidence type="ECO:0000256" key="1">
    <source>
        <dbReference type="SAM" id="MobiDB-lite"/>
    </source>
</evidence>
<sequence length="80" mass="8670">ICSNNTPATSLYISTPSLLASFGVFTNFPTSHFLASVRTASGRGFITNRHSSAIVESHTSRCHTPQYHHSPPGEVHTTSR</sequence>
<dbReference type="Proteomes" id="UP001331761">
    <property type="component" value="Unassembled WGS sequence"/>
</dbReference>
<evidence type="ECO:0000313" key="3">
    <source>
        <dbReference type="Proteomes" id="UP001331761"/>
    </source>
</evidence>
<keyword evidence="3" id="KW-1185">Reference proteome</keyword>
<accession>A0AAN8G017</accession>
<protein>
    <submittedName>
        <fullName evidence="2">Uncharacterized protein</fullName>
    </submittedName>
</protein>
<feature type="non-terminal residue" evidence="2">
    <location>
        <position position="1"/>
    </location>
</feature>
<dbReference type="AlphaFoldDB" id="A0AAN8G017"/>
<reference evidence="2 3" key="1">
    <citation type="submission" date="2019-10" db="EMBL/GenBank/DDBJ databases">
        <title>Assembly and Annotation for the nematode Trichostrongylus colubriformis.</title>
        <authorList>
            <person name="Martin J."/>
        </authorList>
    </citation>
    <scope>NUCLEOTIDE SEQUENCE [LARGE SCALE GENOMIC DNA]</scope>
    <source>
        <strain evidence="2">G859</strain>
        <tissue evidence="2">Whole worm</tissue>
    </source>
</reference>
<feature type="region of interest" description="Disordered" evidence="1">
    <location>
        <begin position="57"/>
        <end position="80"/>
    </location>
</feature>
<proteinExistence type="predicted"/>
<gene>
    <name evidence="2" type="ORF">GCK32_017793</name>
</gene>
<comment type="caution">
    <text evidence="2">The sequence shown here is derived from an EMBL/GenBank/DDBJ whole genome shotgun (WGS) entry which is preliminary data.</text>
</comment>
<organism evidence="2 3">
    <name type="scientific">Trichostrongylus colubriformis</name>
    <name type="common">Black scour worm</name>
    <dbReference type="NCBI Taxonomy" id="6319"/>
    <lineage>
        <taxon>Eukaryota</taxon>
        <taxon>Metazoa</taxon>
        <taxon>Ecdysozoa</taxon>
        <taxon>Nematoda</taxon>
        <taxon>Chromadorea</taxon>
        <taxon>Rhabditida</taxon>
        <taxon>Rhabditina</taxon>
        <taxon>Rhabditomorpha</taxon>
        <taxon>Strongyloidea</taxon>
        <taxon>Trichostrongylidae</taxon>
        <taxon>Trichostrongylus</taxon>
    </lineage>
</organism>